<evidence type="ECO:0000256" key="4">
    <source>
        <dbReference type="ARBA" id="ARBA00022448"/>
    </source>
</evidence>
<comment type="subcellular location">
    <subcellularLocation>
        <location evidence="1">Golgi apparatus</location>
        <location evidence="1">trans-Golgi network</location>
    </subcellularLocation>
</comment>
<evidence type="ECO:0000313" key="10">
    <source>
        <dbReference type="EnsemblMetazoa" id="XP_024082603.1"/>
    </source>
</evidence>
<dbReference type="InterPro" id="IPR012501">
    <property type="entry name" value="Vps54_C"/>
</dbReference>
<comment type="similarity">
    <text evidence="2">Belongs to the VPS54 family.</text>
</comment>
<evidence type="ECO:0000256" key="2">
    <source>
        <dbReference type="ARBA" id="ARBA00009150"/>
    </source>
</evidence>
<organism evidence="10 11">
    <name type="scientific">Cimex lectularius</name>
    <name type="common">Bed bug</name>
    <name type="synonym">Acanthia lectularia</name>
    <dbReference type="NCBI Taxonomy" id="79782"/>
    <lineage>
        <taxon>Eukaryota</taxon>
        <taxon>Metazoa</taxon>
        <taxon>Ecdysozoa</taxon>
        <taxon>Arthropoda</taxon>
        <taxon>Hexapoda</taxon>
        <taxon>Insecta</taxon>
        <taxon>Pterygota</taxon>
        <taxon>Neoptera</taxon>
        <taxon>Paraneoptera</taxon>
        <taxon>Hemiptera</taxon>
        <taxon>Heteroptera</taxon>
        <taxon>Panheteroptera</taxon>
        <taxon>Cimicomorpha</taxon>
        <taxon>Cimicidae</taxon>
        <taxon>Cimex</taxon>
    </lineage>
</organism>
<reference evidence="10" key="1">
    <citation type="submission" date="2022-01" db="UniProtKB">
        <authorList>
            <consortium name="EnsemblMetazoa"/>
        </authorList>
    </citation>
    <scope>IDENTIFICATION</scope>
</reference>
<keyword evidence="6" id="KW-0333">Golgi apparatus</keyword>
<dbReference type="AlphaFoldDB" id="A0A8I6SJY4"/>
<evidence type="ECO:0000259" key="9">
    <source>
        <dbReference type="Pfam" id="PF10475"/>
    </source>
</evidence>
<dbReference type="PANTHER" id="PTHR12965:SF0">
    <property type="entry name" value="VACUOLAR PROTEIN SORTING-ASSOCIATED PROTEIN 54"/>
    <property type="match status" value="1"/>
</dbReference>
<keyword evidence="7" id="KW-0175">Coiled coil</keyword>
<evidence type="ECO:0000256" key="1">
    <source>
        <dbReference type="ARBA" id="ARBA00004601"/>
    </source>
</evidence>
<sequence length="970" mass="110750">MRCTDLLHGHSMLCHFLKGLKSQLSSSQVKHKNQHLRNEHCTKEGGSYVCRYGENNVCCTLPVEGVSDRDYERHVYKHHTTTMPFSGMSRKVSTSSNSSDKPYPNHSWTSCAAQNLPAVLNDPNKGKQKDFFTKTWGDIFVEINSVPDPIYLPHITIRHFEHYLKRIAKKHKRMKINSSVPKPHTHAELLQTFPSLRIGKFPEKNHFDISVIPKIFLQPNFDLSNEETFNAVYTQAITSSNTGKTEGPITNISPKLLQEKLSHYLDMVEVQIAQQVAQKSEIFLHAMTSHDVLMEQLGQTVSVVKNFREKIQRVDKGLVKDPLLILKNERCRRNYQQVYHKLNIMSVVIKTQPSIQLLLSSPDYVGALDLIYSNKELLKEELADIHSFRHLSSQLSEMIQVIEKLMAEEFERYCTSDLNRPFLDNECEVVESEKLTCTVMGMLRSGKFDFTDMYEKEIKSAIKAAMKQAVIEIVSVRDFSEDLSLDEQLKALSVEEWILLLSNTSKVLLRLLRRVKKGIEIMEAAADISAGTPSSESDSLDLIIIESGDWILSNEDHKTVKQKLHKLLVTVCEYSQEGCAQLLSSRTLIWRDFREESKLPNASYWLAEHASLSNLKELAALVTRASDEWEELCPVKEALPQMVFPLRRAFKIQATKYMKKFHEVMKEKLSYILDAEPWRRTDVPASFQKLVELISEKGTFSVSKEITESIKKDGKICVENELIINGEKYAVVGTVLMLVNIVAEYCLHAEEIPSCADILLRNLRDLLTMFNSRCAKLILGGEAISDRTGLKKITSINLALLFRALQLLLWLIPHVRLHFKNLLGENLKDNFDDIIKEIKDHSNDIKKRQINILNTLIMVELKTWAAKPPVPSMSFKNICKHIIKLHEAVSDILPPNQIQELYKGVHAGFKEILSERLHKMNIVNDGSPSHGLVTSELVFYLQDLKKVGGLPPEHLELSAMNDIWLNNYSS</sequence>
<dbReference type="Pfam" id="PF07928">
    <property type="entry name" value="Vps54"/>
    <property type="match status" value="1"/>
</dbReference>
<keyword evidence="11" id="KW-1185">Reference proteome</keyword>
<evidence type="ECO:0000256" key="5">
    <source>
        <dbReference type="ARBA" id="ARBA00022927"/>
    </source>
</evidence>
<dbReference type="InterPro" id="IPR039745">
    <property type="entry name" value="Vps54"/>
</dbReference>
<dbReference type="GO" id="GO:0000938">
    <property type="term" value="C:GARP complex"/>
    <property type="evidence" value="ECO:0007669"/>
    <property type="project" value="InterPro"/>
</dbReference>
<evidence type="ECO:0000259" key="8">
    <source>
        <dbReference type="Pfam" id="PF07928"/>
    </source>
</evidence>
<dbReference type="InterPro" id="IPR019515">
    <property type="entry name" value="VPS54_N"/>
</dbReference>
<dbReference type="GO" id="GO:0015031">
    <property type="term" value="P:protein transport"/>
    <property type="evidence" value="ECO:0007669"/>
    <property type="project" value="UniProtKB-KW"/>
</dbReference>
<dbReference type="RefSeq" id="XP_024082603.1">
    <property type="nucleotide sequence ID" value="XM_024226835.1"/>
</dbReference>
<dbReference type="PANTHER" id="PTHR12965">
    <property type="entry name" value="VACUOLAR PROTEIN SORTING 54"/>
    <property type="match status" value="1"/>
</dbReference>
<evidence type="ECO:0000313" key="11">
    <source>
        <dbReference type="Proteomes" id="UP000494040"/>
    </source>
</evidence>
<dbReference type="GeneID" id="106663914"/>
<accession>A0A8I6SJY4</accession>
<dbReference type="EnsemblMetazoa" id="XM_024226835.1">
    <property type="protein sequence ID" value="XP_024082603.1"/>
    <property type="gene ID" value="LOC106663914"/>
</dbReference>
<dbReference type="GO" id="GO:0019905">
    <property type="term" value="F:syntaxin binding"/>
    <property type="evidence" value="ECO:0007669"/>
    <property type="project" value="TreeGrafter"/>
</dbReference>
<dbReference type="Proteomes" id="UP000494040">
    <property type="component" value="Unassembled WGS sequence"/>
</dbReference>
<proteinExistence type="inferred from homology"/>
<name>A0A8I6SJY4_CIMLE</name>
<dbReference type="GO" id="GO:0042147">
    <property type="term" value="P:retrograde transport, endosome to Golgi"/>
    <property type="evidence" value="ECO:0007669"/>
    <property type="project" value="InterPro"/>
</dbReference>
<evidence type="ECO:0000256" key="6">
    <source>
        <dbReference type="ARBA" id="ARBA00023034"/>
    </source>
</evidence>
<dbReference type="GO" id="GO:0006896">
    <property type="term" value="P:Golgi to vacuole transport"/>
    <property type="evidence" value="ECO:0007669"/>
    <property type="project" value="TreeGrafter"/>
</dbReference>
<keyword evidence="4" id="KW-0813">Transport</keyword>
<feature type="domain" description="Vacuolar protein sorting-associated protein 54 N-terminal" evidence="9">
    <location>
        <begin position="259"/>
        <end position="415"/>
    </location>
</feature>
<evidence type="ECO:0000256" key="3">
    <source>
        <dbReference type="ARBA" id="ARBA00017665"/>
    </source>
</evidence>
<dbReference type="CTD" id="47942"/>
<dbReference type="Gene3D" id="1.20.1280.130">
    <property type="match status" value="1"/>
</dbReference>
<dbReference type="OrthoDB" id="10259024at2759"/>
<dbReference type="OMA" id="FSFVQSY"/>
<protein>
    <recommendedName>
        <fullName evidence="3">Vacuolar protein sorting-associated protein 54</fullName>
    </recommendedName>
</protein>
<keyword evidence="5" id="KW-0653">Protein transport</keyword>
<dbReference type="GO" id="GO:0005829">
    <property type="term" value="C:cytosol"/>
    <property type="evidence" value="ECO:0007669"/>
    <property type="project" value="GOC"/>
</dbReference>
<dbReference type="Pfam" id="PF10475">
    <property type="entry name" value="Vps54_N"/>
    <property type="match status" value="1"/>
</dbReference>
<evidence type="ECO:0000256" key="7">
    <source>
        <dbReference type="ARBA" id="ARBA00023054"/>
    </source>
</evidence>
<feature type="domain" description="Vacuolar protein sorting-associated protein 54 C-terminal" evidence="8">
    <location>
        <begin position="727"/>
        <end position="854"/>
    </location>
</feature>